<dbReference type="GO" id="GO:0006508">
    <property type="term" value="P:proteolysis"/>
    <property type="evidence" value="ECO:0007669"/>
    <property type="project" value="InterPro"/>
</dbReference>
<dbReference type="GO" id="GO:0008237">
    <property type="term" value="F:metallopeptidase activity"/>
    <property type="evidence" value="ECO:0007669"/>
    <property type="project" value="InterPro"/>
</dbReference>
<gene>
    <name evidence="2" type="ORF">JL102_14950</name>
</gene>
<organism evidence="2 3">
    <name type="scientific">Fulvivirga sediminis</name>
    <dbReference type="NCBI Taxonomy" id="2803949"/>
    <lineage>
        <taxon>Bacteria</taxon>
        <taxon>Pseudomonadati</taxon>
        <taxon>Bacteroidota</taxon>
        <taxon>Cytophagia</taxon>
        <taxon>Cytophagales</taxon>
        <taxon>Fulvivirgaceae</taxon>
        <taxon>Fulvivirga</taxon>
    </lineage>
</organism>
<evidence type="ECO:0000259" key="1">
    <source>
        <dbReference type="SMART" id="SM00235"/>
    </source>
</evidence>
<dbReference type="Pfam" id="PF12388">
    <property type="entry name" value="Peptidase_M57"/>
    <property type="match status" value="1"/>
</dbReference>
<dbReference type="InterPro" id="IPR024653">
    <property type="entry name" value="Peptidase_M10/M27/M57"/>
</dbReference>
<keyword evidence="3" id="KW-1185">Reference proteome</keyword>
<comment type="caution">
    <text evidence="2">The sequence shown here is derived from an EMBL/GenBank/DDBJ whole genome shotgun (WGS) entry which is preliminary data.</text>
</comment>
<dbReference type="AlphaFoldDB" id="A0A937JZI8"/>
<dbReference type="InterPro" id="IPR024079">
    <property type="entry name" value="MetalloPept_cat_dom_sf"/>
</dbReference>
<dbReference type="Gene3D" id="3.40.390.10">
    <property type="entry name" value="Collagenase (Catalytic Domain)"/>
    <property type="match status" value="1"/>
</dbReference>
<dbReference type="InterPro" id="IPR006026">
    <property type="entry name" value="Peptidase_Metallo"/>
</dbReference>
<dbReference type="EMBL" id="JAESIY010000008">
    <property type="protein sequence ID" value="MBL3657443.1"/>
    <property type="molecule type" value="Genomic_DNA"/>
</dbReference>
<evidence type="ECO:0000313" key="3">
    <source>
        <dbReference type="Proteomes" id="UP000659388"/>
    </source>
</evidence>
<dbReference type="SUPFAM" id="SSF55486">
    <property type="entry name" value="Metalloproteases ('zincins'), catalytic domain"/>
    <property type="match status" value="1"/>
</dbReference>
<dbReference type="GO" id="GO:0008270">
    <property type="term" value="F:zinc ion binding"/>
    <property type="evidence" value="ECO:0007669"/>
    <property type="project" value="InterPro"/>
</dbReference>
<evidence type="ECO:0000313" key="2">
    <source>
        <dbReference type="EMBL" id="MBL3657443.1"/>
    </source>
</evidence>
<feature type="domain" description="Peptidase metallopeptidase" evidence="1">
    <location>
        <begin position="106"/>
        <end position="264"/>
    </location>
</feature>
<dbReference type="Proteomes" id="UP000659388">
    <property type="component" value="Unassembled WGS sequence"/>
</dbReference>
<proteinExistence type="predicted"/>
<dbReference type="RefSeq" id="WP_202245237.1">
    <property type="nucleotide sequence ID" value="NZ_JAESIY010000008.1"/>
</dbReference>
<accession>A0A937JZI8</accession>
<sequence>MIVTIKRYFNAYKYLSLILFFGLYSCAEEGEVKPNIDDKLPSDKLEKYYSYLKETGLKESEFAYNEAAQAFIIGGDVVMPLTHIDAYLEGGKNPSKVAKEAQKRTQYLVNSRQGRDIRVYIHPNVPAGWRKATVSAMKEWTNVEDCFISFREVSSSNDYDVLVSVEPTSTFDENTVAYAFYPYNGYAGNWVKINPKFNNYSASYKKNTMGHELGHTIGLAHPSDDTGIYIEGTPYMDDNSIMYSWVDRNFRLTDGDRKAVQILY</sequence>
<dbReference type="SMART" id="SM00235">
    <property type="entry name" value="ZnMc"/>
    <property type="match status" value="1"/>
</dbReference>
<name>A0A937JZI8_9BACT</name>
<reference evidence="2" key="1">
    <citation type="submission" date="2021-01" db="EMBL/GenBank/DDBJ databases">
        <title>Fulvivirga kasyanovii gen. nov., sp nov., a novel member of the phylum Bacteroidetes isolated from seawater in a mussel farm.</title>
        <authorList>
            <person name="Zhao L.-H."/>
            <person name="Wang Z.-J."/>
        </authorList>
    </citation>
    <scope>NUCLEOTIDE SEQUENCE</scope>
    <source>
        <strain evidence="2">2943</strain>
    </source>
</reference>
<dbReference type="PROSITE" id="PS51257">
    <property type="entry name" value="PROKAR_LIPOPROTEIN"/>
    <property type="match status" value="1"/>
</dbReference>
<protein>
    <recommendedName>
        <fullName evidence="1">Peptidase metallopeptidase domain-containing protein</fullName>
    </recommendedName>
</protein>